<organism evidence="2 3">
    <name type="scientific">Larkinella knui</name>
    <dbReference type="NCBI Taxonomy" id="2025310"/>
    <lineage>
        <taxon>Bacteria</taxon>
        <taxon>Pseudomonadati</taxon>
        <taxon>Bacteroidota</taxon>
        <taxon>Cytophagia</taxon>
        <taxon>Cytophagales</taxon>
        <taxon>Spirosomataceae</taxon>
        <taxon>Larkinella</taxon>
    </lineage>
</organism>
<proteinExistence type="predicted"/>
<name>A0A3P1CGQ3_9BACT</name>
<reference evidence="2 3" key="1">
    <citation type="submission" date="2018-11" db="EMBL/GenBank/DDBJ databases">
        <authorList>
            <person name="Zhou Z."/>
            <person name="Wang G."/>
        </authorList>
    </citation>
    <scope>NUCLEOTIDE SEQUENCE [LARGE SCALE GENOMIC DNA]</scope>
    <source>
        <strain evidence="2 3">KCTC42998</strain>
    </source>
</reference>
<sequence>MTKIKYIGVRLLLVATVLVNSCVDPYRPPAVSAPNTYLVVDGFLNAGGTSSVRLSRTQNLTDGKKTTLETKATVKVEGEKGGSQTFVDKGDGTYTLAAGGLLFGQKYRLSIKTAAGRSYASDYVTIKETPKIDQISWKAQDQGIQFYVTTHDATNNTKYYRWEYEETWEFYSGFYSRVEYLNKKFVSRLDDVNHCWASGKSTGIFVGSSTQLTQDVINNFPLLFISNSSSNRLKVRYSLLVKQYAQTAESFEYWQNLKKNTESLGSIFDPQPFQVIGNIHGVTDPNEPVVGYLSGYSVEEKRIFVNSSELPTTWRIPTGYESCLPDTAPLFRTPMKPSAAEMAESGSIPIDEIFSPFGSIIAYRMSSPYCVDCRTSGINVKPSFW</sequence>
<keyword evidence="1" id="KW-0732">Signal</keyword>
<keyword evidence="3" id="KW-1185">Reference proteome</keyword>
<dbReference type="RefSeq" id="WP_124908321.1">
    <property type="nucleotide sequence ID" value="NZ_RQJP01000004.1"/>
</dbReference>
<gene>
    <name evidence="2" type="ORF">EHT87_19410</name>
</gene>
<evidence type="ECO:0000313" key="3">
    <source>
        <dbReference type="Proteomes" id="UP000274271"/>
    </source>
</evidence>
<dbReference type="EMBL" id="RQJP01000004">
    <property type="protein sequence ID" value="RRB12368.1"/>
    <property type="molecule type" value="Genomic_DNA"/>
</dbReference>
<dbReference type="InterPro" id="IPR025345">
    <property type="entry name" value="DUF4249"/>
</dbReference>
<comment type="caution">
    <text evidence="2">The sequence shown here is derived from an EMBL/GenBank/DDBJ whole genome shotgun (WGS) entry which is preliminary data.</text>
</comment>
<feature type="chain" id="PRO_5018108592" evidence="1">
    <location>
        <begin position="22"/>
        <end position="385"/>
    </location>
</feature>
<dbReference type="Proteomes" id="UP000274271">
    <property type="component" value="Unassembled WGS sequence"/>
</dbReference>
<dbReference type="Pfam" id="PF14054">
    <property type="entry name" value="DUF4249"/>
    <property type="match status" value="1"/>
</dbReference>
<protein>
    <submittedName>
        <fullName evidence="2">DUF4249 domain-containing protein</fullName>
    </submittedName>
</protein>
<dbReference type="AlphaFoldDB" id="A0A3P1CGQ3"/>
<evidence type="ECO:0000313" key="2">
    <source>
        <dbReference type="EMBL" id="RRB12368.1"/>
    </source>
</evidence>
<dbReference type="OrthoDB" id="1062680at2"/>
<accession>A0A3P1CGQ3</accession>
<evidence type="ECO:0000256" key="1">
    <source>
        <dbReference type="SAM" id="SignalP"/>
    </source>
</evidence>
<feature type="signal peptide" evidence="1">
    <location>
        <begin position="1"/>
        <end position="21"/>
    </location>
</feature>